<keyword evidence="1" id="KW-0472">Membrane</keyword>
<evidence type="ECO:0000313" key="3">
    <source>
        <dbReference type="EMBL" id="MCK8490460.1"/>
    </source>
</evidence>
<keyword evidence="3" id="KW-0540">Nuclease</keyword>
<keyword evidence="3" id="KW-0255">Endonuclease</keyword>
<keyword evidence="4" id="KW-1185">Reference proteome</keyword>
<proteinExistence type="predicted"/>
<dbReference type="Gene3D" id="3.60.10.10">
    <property type="entry name" value="Endonuclease/exonuclease/phosphatase"/>
    <property type="match status" value="1"/>
</dbReference>
<feature type="transmembrane region" description="Helical" evidence="1">
    <location>
        <begin position="85"/>
        <end position="101"/>
    </location>
</feature>
<feature type="transmembrane region" description="Helical" evidence="1">
    <location>
        <begin position="27"/>
        <end position="49"/>
    </location>
</feature>
<keyword evidence="1" id="KW-1133">Transmembrane helix</keyword>
<dbReference type="InterPro" id="IPR005135">
    <property type="entry name" value="Endo/exonuclease/phosphatase"/>
</dbReference>
<sequence>MIAPTSSKISRHKVASSFFHARRVGRWLAFLSVSLFACSLIGHVFGRYYFLELFSHFAVQYQWLSYGFLGLWAIYGLVYRKMATLFLPGLSVALLVSTIYINQTPWVVGDYDTPIQAPTGDVRLFHANVLYAREEYVTTVAMLRQYRSDLFVLQEMTPATIRLVTDKVKNEFPYWFACYSKGGVWTLVGSRTRFQVDQALARRLRIISLTTQVRGRKVTLLTVHPRTPLVPTWFRERNKQLAYAARKARTNATPTVLIGDFNISIFSPIYKDIFRPADASSNRTTSNGQLTAARRVKTQPTWPSFFPLIKIPIDHAFVNNGFTPLLFRTIDQSGSDHRAVVVDLKIR</sequence>
<dbReference type="GO" id="GO:0004519">
    <property type="term" value="F:endonuclease activity"/>
    <property type="evidence" value="ECO:0007669"/>
    <property type="project" value="UniProtKB-KW"/>
</dbReference>
<dbReference type="InterPro" id="IPR036691">
    <property type="entry name" value="Endo/exonu/phosph_ase_sf"/>
</dbReference>
<dbReference type="Pfam" id="PF03372">
    <property type="entry name" value="Exo_endo_phos"/>
    <property type="match status" value="1"/>
</dbReference>
<organism evidence="3 4">
    <name type="scientific">Spirosoma liriopis</name>
    <dbReference type="NCBI Taxonomy" id="2937440"/>
    <lineage>
        <taxon>Bacteria</taxon>
        <taxon>Pseudomonadati</taxon>
        <taxon>Bacteroidota</taxon>
        <taxon>Cytophagia</taxon>
        <taxon>Cytophagales</taxon>
        <taxon>Cytophagaceae</taxon>
        <taxon>Spirosoma</taxon>
    </lineage>
</organism>
<evidence type="ECO:0000313" key="4">
    <source>
        <dbReference type="Proteomes" id="UP001202180"/>
    </source>
</evidence>
<gene>
    <name evidence="3" type="ORF">M0L20_01280</name>
</gene>
<dbReference type="RefSeq" id="WP_248475290.1">
    <property type="nucleotide sequence ID" value="NZ_JALPRF010000001.1"/>
</dbReference>
<evidence type="ECO:0000259" key="2">
    <source>
        <dbReference type="Pfam" id="PF03372"/>
    </source>
</evidence>
<dbReference type="SUPFAM" id="SSF56219">
    <property type="entry name" value="DNase I-like"/>
    <property type="match status" value="1"/>
</dbReference>
<keyword evidence="3" id="KW-0378">Hydrolase</keyword>
<accession>A0ABT0HFR7</accession>
<comment type="caution">
    <text evidence="3">The sequence shown here is derived from an EMBL/GenBank/DDBJ whole genome shotgun (WGS) entry which is preliminary data.</text>
</comment>
<dbReference type="EMBL" id="JALPRF010000001">
    <property type="protein sequence ID" value="MCK8490460.1"/>
    <property type="molecule type" value="Genomic_DNA"/>
</dbReference>
<dbReference type="Proteomes" id="UP001202180">
    <property type="component" value="Unassembled WGS sequence"/>
</dbReference>
<name>A0ABT0HFR7_9BACT</name>
<feature type="domain" description="Endonuclease/exonuclease/phosphatase" evidence="2">
    <location>
        <begin position="139"/>
        <end position="337"/>
    </location>
</feature>
<feature type="transmembrane region" description="Helical" evidence="1">
    <location>
        <begin position="61"/>
        <end position="78"/>
    </location>
</feature>
<reference evidence="3 4" key="1">
    <citation type="submission" date="2022-04" db="EMBL/GenBank/DDBJ databases">
        <title>Spirosoma sp. strain RP8 genome sequencing and assembly.</title>
        <authorList>
            <person name="Jung Y."/>
        </authorList>
    </citation>
    <scope>NUCLEOTIDE SEQUENCE [LARGE SCALE GENOMIC DNA]</scope>
    <source>
        <strain evidence="3 4">RP8</strain>
    </source>
</reference>
<evidence type="ECO:0000256" key="1">
    <source>
        <dbReference type="SAM" id="Phobius"/>
    </source>
</evidence>
<keyword evidence="1" id="KW-0812">Transmembrane</keyword>
<protein>
    <submittedName>
        <fullName evidence="3">Endonuclease/exonuclease/phosphatase family protein</fullName>
    </submittedName>
</protein>